<dbReference type="STRING" id="1121391.SAMN02745206_00681"/>
<dbReference type="InterPro" id="IPR039421">
    <property type="entry name" value="Type_1_exporter"/>
</dbReference>
<dbReference type="FunFam" id="3.40.50.300:FF:000221">
    <property type="entry name" value="Multidrug ABC transporter ATP-binding protein"/>
    <property type="match status" value="1"/>
</dbReference>
<protein>
    <submittedName>
        <fullName evidence="12">ATP-binding cassette, subfamily B</fullName>
    </submittedName>
</protein>
<dbReference type="PROSITE" id="PS50929">
    <property type="entry name" value="ABC_TM1F"/>
    <property type="match status" value="1"/>
</dbReference>
<keyword evidence="5" id="KW-0547">Nucleotide-binding</keyword>
<dbReference type="GO" id="GO:0015421">
    <property type="term" value="F:ABC-type oligopeptide transporter activity"/>
    <property type="evidence" value="ECO:0007669"/>
    <property type="project" value="TreeGrafter"/>
</dbReference>
<dbReference type="PROSITE" id="PS50893">
    <property type="entry name" value="ABC_TRANSPORTER_2"/>
    <property type="match status" value="1"/>
</dbReference>
<evidence type="ECO:0000256" key="2">
    <source>
        <dbReference type="ARBA" id="ARBA00022448"/>
    </source>
</evidence>
<dbReference type="OrthoDB" id="9772049at2"/>
<reference evidence="13" key="1">
    <citation type="submission" date="2016-11" db="EMBL/GenBank/DDBJ databases">
        <authorList>
            <person name="Varghese N."/>
            <person name="Submissions S."/>
        </authorList>
    </citation>
    <scope>NUCLEOTIDE SEQUENCE [LARGE SCALE GENOMIC DNA]</scope>
    <source>
        <strain evidence="13">DSM 9756</strain>
    </source>
</reference>
<dbReference type="Proteomes" id="UP000184076">
    <property type="component" value="Unassembled WGS sequence"/>
</dbReference>
<evidence type="ECO:0000256" key="1">
    <source>
        <dbReference type="ARBA" id="ARBA00004651"/>
    </source>
</evidence>
<feature type="transmembrane region" description="Helical" evidence="9">
    <location>
        <begin position="246"/>
        <end position="271"/>
    </location>
</feature>
<dbReference type="InterPro" id="IPR003593">
    <property type="entry name" value="AAA+_ATPase"/>
</dbReference>
<evidence type="ECO:0000313" key="13">
    <source>
        <dbReference type="Proteomes" id="UP000184076"/>
    </source>
</evidence>
<feature type="transmembrane region" description="Helical" evidence="9">
    <location>
        <begin position="139"/>
        <end position="163"/>
    </location>
</feature>
<dbReference type="AlphaFoldDB" id="A0A1M4VJZ0"/>
<dbReference type="PANTHER" id="PTHR43394:SF1">
    <property type="entry name" value="ATP-BINDING CASSETTE SUB-FAMILY B MEMBER 10, MITOCHONDRIAL"/>
    <property type="match status" value="1"/>
</dbReference>
<evidence type="ECO:0000256" key="6">
    <source>
        <dbReference type="ARBA" id="ARBA00022840"/>
    </source>
</evidence>
<evidence type="ECO:0000256" key="7">
    <source>
        <dbReference type="ARBA" id="ARBA00022989"/>
    </source>
</evidence>
<dbReference type="PANTHER" id="PTHR43394">
    <property type="entry name" value="ATP-DEPENDENT PERMEASE MDL1, MITOCHONDRIAL"/>
    <property type="match status" value="1"/>
</dbReference>
<dbReference type="InterPro" id="IPR011527">
    <property type="entry name" value="ABC1_TM_dom"/>
</dbReference>
<name>A0A1M4VJZ0_9BACT</name>
<organism evidence="12 13">
    <name type="scientific">Desulfacinum infernum DSM 9756</name>
    <dbReference type="NCBI Taxonomy" id="1121391"/>
    <lineage>
        <taxon>Bacteria</taxon>
        <taxon>Pseudomonadati</taxon>
        <taxon>Thermodesulfobacteriota</taxon>
        <taxon>Syntrophobacteria</taxon>
        <taxon>Syntrophobacterales</taxon>
        <taxon>Syntrophobacteraceae</taxon>
        <taxon>Desulfacinum</taxon>
    </lineage>
</organism>
<feature type="domain" description="ABC transporter" evidence="10">
    <location>
        <begin position="346"/>
        <end position="580"/>
    </location>
</feature>
<feature type="transmembrane region" description="Helical" evidence="9">
    <location>
        <begin position="25"/>
        <end position="45"/>
    </location>
</feature>
<dbReference type="Pfam" id="PF00664">
    <property type="entry name" value="ABC_membrane"/>
    <property type="match status" value="1"/>
</dbReference>
<evidence type="ECO:0000256" key="4">
    <source>
        <dbReference type="ARBA" id="ARBA00022692"/>
    </source>
</evidence>
<evidence type="ECO:0000256" key="5">
    <source>
        <dbReference type="ARBA" id="ARBA00022741"/>
    </source>
</evidence>
<keyword evidence="4 9" id="KW-0812">Transmembrane</keyword>
<keyword evidence="13" id="KW-1185">Reference proteome</keyword>
<evidence type="ECO:0000256" key="3">
    <source>
        <dbReference type="ARBA" id="ARBA00022475"/>
    </source>
</evidence>
<proteinExistence type="predicted"/>
<dbReference type="PROSITE" id="PS00211">
    <property type="entry name" value="ABC_TRANSPORTER_1"/>
    <property type="match status" value="1"/>
</dbReference>
<feature type="domain" description="ABC transmembrane type-1" evidence="11">
    <location>
        <begin position="29"/>
        <end position="312"/>
    </location>
</feature>
<feature type="transmembrane region" description="Helical" evidence="9">
    <location>
        <begin position="169"/>
        <end position="187"/>
    </location>
</feature>
<dbReference type="Gene3D" id="3.40.50.300">
    <property type="entry name" value="P-loop containing nucleotide triphosphate hydrolases"/>
    <property type="match status" value="1"/>
</dbReference>
<evidence type="ECO:0000259" key="11">
    <source>
        <dbReference type="PROSITE" id="PS50929"/>
    </source>
</evidence>
<dbReference type="SUPFAM" id="SSF52540">
    <property type="entry name" value="P-loop containing nucleoside triphosphate hydrolases"/>
    <property type="match status" value="1"/>
</dbReference>
<dbReference type="InterPro" id="IPR036640">
    <property type="entry name" value="ABC1_TM_sf"/>
</dbReference>
<keyword evidence="7 9" id="KW-1133">Transmembrane helix</keyword>
<dbReference type="Pfam" id="PF00005">
    <property type="entry name" value="ABC_tran"/>
    <property type="match status" value="1"/>
</dbReference>
<dbReference type="Gene3D" id="1.20.1560.10">
    <property type="entry name" value="ABC transporter type 1, transmembrane domain"/>
    <property type="match status" value="1"/>
</dbReference>
<feature type="transmembrane region" description="Helical" evidence="9">
    <location>
        <begin position="65"/>
        <end position="87"/>
    </location>
</feature>
<accession>A0A1M4VJZ0</accession>
<keyword evidence="6 12" id="KW-0067">ATP-binding</keyword>
<dbReference type="InterPro" id="IPR003439">
    <property type="entry name" value="ABC_transporter-like_ATP-bd"/>
</dbReference>
<dbReference type="InterPro" id="IPR027417">
    <property type="entry name" value="P-loop_NTPase"/>
</dbReference>
<dbReference type="SUPFAM" id="SSF90123">
    <property type="entry name" value="ABC transporter transmembrane region"/>
    <property type="match status" value="1"/>
</dbReference>
<dbReference type="GO" id="GO:0005524">
    <property type="term" value="F:ATP binding"/>
    <property type="evidence" value="ECO:0007669"/>
    <property type="project" value="UniProtKB-KW"/>
</dbReference>
<evidence type="ECO:0000256" key="9">
    <source>
        <dbReference type="SAM" id="Phobius"/>
    </source>
</evidence>
<feature type="transmembrane region" description="Helical" evidence="9">
    <location>
        <begin position="286"/>
        <end position="310"/>
    </location>
</feature>
<dbReference type="InterPro" id="IPR017871">
    <property type="entry name" value="ABC_transporter-like_CS"/>
</dbReference>
<keyword evidence="8 9" id="KW-0472">Membrane</keyword>
<dbReference type="GO" id="GO:0016887">
    <property type="term" value="F:ATP hydrolysis activity"/>
    <property type="evidence" value="ECO:0007669"/>
    <property type="project" value="InterPro"/>
</dbReference>
<dbReference type="EMBL" id="FQVB01000006">
    <property type="protein sequence ID" value="SHE69153.1"/>
    <property type="molecule type" value="Genomic_DNA"/>
</dbReference>
<evidence type="ECO:0000259" key="10">
    <source>
        <dbReference type="PROSITE" id="PS50893"/>
    </source>
</evidence>
<keyword evidence="2" id="KW-0813">Transport</keyword>
<evidence type="ECO:0000256" key="8">
    <source>
        <dbReference type="ARBA" id="ARBA00023136"/>
    </source>
</evidence>
<dbReference type="RefSeq" id="WP_073036957.1">
    <property type="nucleotide sequence ID" value="NZ_FQVB01000006.1"/>
</dbReference>
<dbReference type="CDD" id="cd18541">
    <property type="entry name" value="ABC_6TM_TmrB_like"/>
    <property type="match status" value="1"/>
</dbReference>
<gene>
    <name evidence="12" type="ORF">SAMN02745206_00681</name>
</gene>
<dbReference type="SMART" id="SM00382">
    <property type="entry name" value="AAA"/>
    <property type="match status" value="1"/>
</dbReference>
<dbReference type="GO" id="GO:0005886">
    <property type="term" value="C:plasma membrane"/>
    <property type="evidence" value="ECO:0007669"/>
    <property type="project" value="UniProtKB-SubCell"/>
</dbReference>
<keyword evidence="3" id="KW-1003">Cell membrane</keyword>
<sequence length="585" mass="64745">MIASSTSHAPRSALRLLKPFLRDHALRLAAGFAALLIVDLLQVWIPRVIKHAVDALGRPGMTQGGLFLYGALIVGLALVIAVFRYLWRVLLLGFSRVLERDLRERMVERILSLDRTVFFRRTTGDFMALSGNDLASVQLAAGMGLVAFADAVIMSAAALGFMAYIHPTLTAVAVAPMPLLALATRFLSARLHKRFLRVQELFSQLTELARSTFSSIRLYKAYTQEEAQCRRFDALGRSYIRNNLRVALVQGTLFPFAGLTANTSLLLVLLFGGRLTLQGIITTGDFVAFIAYLHLLTWPMMAFGWVANLFQRGLTSLDRIEGLLEERPALRDPARPLPPPRPPVTIELRGLTFAYPGRPEPVLHRVRLAFPAGVTGLAGPTGSGKSTLCQVLARLYPIEDGAYLVNGTDVNLLKVADVRRLIAYVPQDGTLFSDTIAANIALGRPDASREEIEQVARAAAIHEEILAMEHGYDTRIGERGVRLSGGQRQRIALARALLLDRPILLIDDGLSAVDLETERAILRSLTPYLEKRTCLIVSHRVAALADCDRIVVLDRGAVADQGRHEELMERNLFYRTIYLHQTLRH</sequence>
<comment type="subcellular location">
    <subcellularLocation>
        <location evidence="1">Cell membrane</location>
        <topology evidence="1">Multi-pass membrane protein</topology>
    </subcellularLocation>
</comment>
<evidence type="ECO:0000313" key="12">
    <source>
        <dbReference type="EMBL" id="SHE69153.1"/>
    </source>
</evidence>